<evidence type="ECO:0000313" key="1">
    <source>
        <dbReference type="EMBL" id="SFV54435.1"/>
    </source>
</evidence>
<dbReference type="AlphaFoldDB" id="A0A1W1BLS5"/>
<dbReference type="EMBL" id="FPHE01000053">
    <property type="protein sequence ID" value="SFV54435.1"/>
    <property type="molecule type" value="Genomic_DNA"/>
</dbReference>
<reference evidence="1" key="1">
    <citation type="submission" date="2016-10" db="EMBL/GenBank/DDBJ databases">
        <authorList>
            <person name="de Groot N.N."/>
        </authorList>
    </citation>
    <scope>NUCLEOTIDE SEQUENCE</scope>
</reference>
<protein>
    <submittedName>
        <fullName evidence="1">Uncharacterized protein</fullName>
    </submittedName>
</protein>
<proteinExistence type="predicted"/>
<gene>
    <name evidence="1" type="ORF">MNB_SV-12-981</name>
</gene>
<name>A0A1W1BLS5_9ZZZZ</name>
<organism evidence="1">
    <name type="scientific">hydrothermal vent metagenome</name>
    <dbReference type="NCBI Taxonomy" id="652676"/>
    <lineage>
        <taxon>unclassified sequences</taxon>
        <taxon>metagenomes</taxon>
        <taxon>ecological metagenomes</taxon>
    </lineage>
</organism>
<sequence>MFKFLFFTSSLLLSTSLFAGQISITATVAAHADTQSKITKIDNSSIRQDIYLKTNHQGLTIALSDSSYGTPLMNYSPMGVAPINFSDEIYNKSTRVGELIISQKENRGSLGVTIAVK</sequence>
<accession>A0A1W1BLS5</accession>